<sequence length="149" mass="17726">MENPEQAFVDYASSHTDEAKGNEAKESMKFSITEYKDHKMTVKSEEEFKEETEKEEEDNPEHFDVFPIMKELGYHEWFLKNPRPPWIKDKIRIGNLNNVKFSCMIGHFDKKQAYLDVESPVDVMSRLHYNWIMGSRLEPRREPSNPKKI</sequence>
<gene>
    <name evidence="2" type="ORF">Tci_672772</name>
</gene>
<organism evidence="2">
    <name type="scientific">Tanacetum cinerariifolium</name>
    <name type="common">Dalmatian daisy</name>
    <name type="synonym">Chrysanthemum cinerariifolium</name>
    <dbReference type="NCBI Taxonomy" id="118510"/>
    <lineage>
        <taxon>Eukaryota</taxon>
        <taxon>Viridiplantae</taxon>
        <taxon>Streptophyta</taxon>
        <taxon>Embryophyta</taxon>
        <taxon>Tracheophyta</taxon>
        <taxon>Spermatophyta</taxon>
        <taxon>Magnoliopsida</taxon>
        <taxon>eudicotyledons</taxon>
        <taxon>Gunneridae</taxon>
        <taxon>Pentapetalae</taxon>
        <taxon>asterids</taxon>
        <taxon>campanulids</taxon>
        <taxon>Asterales</taxon>
        <taxon>Asteraceae</taxon>
        <taxon>Asteroideae</taxon>
        <taxon>Anthemideae</taxon>
        <taxon>Anthemidinae</taxon>
        <taxon>Tanacetum</taxon>
    </lineage>
</organism>
<name>A0A699KMJ8_TANCI</name>
<keyword evidence="2" id="KW-0808">Transferase</keyword>
<feature type="region of interest" description="Disordered" evidence="1">
    <location>
        <begin position="1"/>
        <end position="26"/>
    </location>
</feature>
<keyword evidence="2" id="KW-0430">Lectin</keyword>
<feature type="compositionally biased region" description="Acidic residues" evidence="1">
    <location>
        <begin position="47"/>
        <end position="59"/>
    </location>
</feature>
<feature type="compositionally biased region" description="Basic and acidic residues" evidence="1">
    <location>
        <begin position="15"/>
        <end position="26"/>
    </location>
</feature>
<evidence type="ECO:0000256" key="1">
    <source>
        <dbReference type="SAM" id="MobiDB-lite"/>
    </source>
</evidence>
<dbReference type="AlphaFoldDB" id="A0A699KMJ8"/>
<protein>
    <submittedName>
        <fullName evidence="2">Protein kinase-like domain, concanavalin A-like lectin/glucanase domain protein</fullName>
    </submittedName>
</protein>
<accession>A0A699KMJ8</accession>
<keyword evidence="2" id="KW-0418">Kinase</keyword>
<reference evidence="2" key="1">
    <citation type="journal article" date="2019" name="Sci. Rep.">
        <title>Draft genome of Tanacetum cinerariifolium, the natural source of mosquito coil.</title>
        <authorList>
            <person name="Yamashiro T."/>
            <person name="Shiraishi A."/>
            <person name="Satake H."/>
            <person name="Nakayama K."/>
        </authorList>
    </citation>
    <scope>NUCLEOTIDE SEQUENCE</scope>
</reference>
<dbReference type="GO" id="GO:0030246">
    <property type="term" value="F:carbohydrate binding"/>
    <property type="evidence" value="ECO:0007669"/>
    <property type="project" value="UniProtKB-KW"/>
</dbReference>
<dbReference type="GO" id="GO:0016301">
    <property type="term" value="F:kinase activity"/>
    <property type="evidence" value="ECO:0007669"/>
    <property type="project" value="UniProtKB-KW"/>
</dbReference>
<evidence type="ECO:0000313" key="2">
    <source>
        <dbReference type="EMBL" id="GFB00801.1"/>
    </source>
</evidence>
<proteinExistence type="predicted"/>
<comment type="caution">
    <text evidence="2">The sequence shown here is derived from an EMBL/GenBank/DDBJ whole genome shotgun (WGS) entry which is preliminary data.</text>
</comment>
<dbReference type="EMBL" id="BKCJ010532390">
    <property type="protein sequence ID" value="GFB00801.1"/>
    <property type="molecule type" value="Genomic_DNA"/>
</dbReference>
<feature type="region of interest" description="Disordered" evidence="1">
    <location>
        <begin position="42"/>
        <end position="62"/>
    </location>
</feature>